<keyword evidence="4" id="KW-1185">Reference proteome</keyword>
<feature type="region of interest" description="Disordered" evidence="1">
    <location>
        <begin position="622"/>
        <end position="667"/>
    </location>
</feature>
<protein>
    <submittedName>
        <fullName evidence="3">Flagellar hook-length control protein FliK</fullName>
    </submittedName>
</protein>
<dbReference type="Pfam" id="PF02120">
    <property type="entry name" value="Flg_hook"/>
    <property type="match status" value="1"/>
</dbReference>
<keyword evidence="3" id="KW-0966">Cell projection</keyword>
<feature type="domain" description="Flagellar hook-length control protein-like C-terminal" evidence="2">
    <location>
        <begin position="550"/>
        <end position="632"/>
    </location>
</feature>
<feature type="compositionally biased region" description="Polar residues" evidence="1">
    <location>
        <begin position="65"/>
        <end position="80"/>
    </location>
</feature>
<evidence type="ECO:0000313" key="3">
    <source>
        <dbReference type="EMBL" id="MFC3120407.1"/>
    </source>
</evidence>
<keyword evidence="3" id="KW-0282">Flagellum</keyword>
<dbReference type="CDD" id="cd17470">
    <property type="entry name" value="T3SS_Flik_C"/>
    <property type="match status" value="1"/>
</dbReference>
<name>A0ABV7FJD5_9ALTE</name>
<organism evidence="3 4">
    <name type="scientific">Agaribacter flavus</name>
    <dbReference type="NCBI Taxonomy" id="1902781"/>
    <lineage>
        <taxon>Bacteria</taxon>
        <taxon>Pseudomonadati</taxon>
        <taxon>Pseudomonadota</taxon>
        <taxon>Gammaproteobacteria</taxon>
        <taxon>Alteromonadales</taxon>
        <taxon>Alteromonadaceae</taxon>
        <taxon>Agaribacter</taxon>
    </lineage>
</organism>
<dbReference type="Proteomes" id="UP001595478">
    <property type="component" value="Unassembled WGS sequence"/>
</dbReference>
<accession>A0ABV7FJD5</accession>
<dbReference type="InterPro" id="IPR021136">
    <property type="entry name" value="Flagellar_hook_control-like_C"/>
</dbReference>
<reference evidence="4" key="1">
    <citation type="journal article" date="2019" name="Int. J. Syst. Evol. Microbiol.">
        <title>The Global Catalogue of Microorganisms (GCM) 10K type strain sequencing project: providing services to taxonomists for standard genome sequencing and annotation.</title>
        <authorList>
            <consortium name="The Broad Institute Genomics Platform"/>
            <consortium name="The Broad Institute Genome Sequencing Center for Infectious Disease"/>
            <person name="Wu L."/>
            <person name="Ma J."/>
        </authorList>
    </citation>
    <scope>NUCLEOTIDE SEQUENCE [LARGE SCALE GENOMIC DNA]</scope>
    <source>
        <strain evidence="4">KCTC 52473</strain>
    </source>
</reference>
<feature type="region of interest" description="Disordered" evidence="1">
    <location>
        <begin position="65"/>
        <end position="117"/>
    </location>
</feature>
<feature type="compositionally biased region" description="Basic and acidic residues" evidence="1">
    <location>
        <begin position="104"/>
        <end position="116"/>
    </location>
</feature>
<sequence>MMQQIATQPSDIATPSLPLDVKVEPAGETDFTLVLQRAKDTLSAYESAKMRADKIQGTQDVAHTNTNEGEQVNAQNSLTTKLEKDATSEASTTESSQEAVNDSLAHKTDENKDTTIDNKPAAISEEAQSETNVVDHEVSAEFETEDSFDFVNYVSLVKTLNESGEVSHDSAVNQPIELTQEVDSDTSPETHSQAIDKTPDAAPIIDISLSNIDEDVADFAIVHISQEELSALIQAQIKQSAATEASPETQAQLNEAINNLVSQYTDTSDIPSDEDASLDQRLVSDLISPLPASAKEALSNAENAAGTAGNKDLVADSTVEANAKTTVELGAQTLVSETQMMSEKAADALIEEPQVKPELIKTQEQTQSVKIVIDHNKQDSTQSIQKLAELDEARLAKALDNLLARIEKSVIDVKQEVKGSEFIAALQSGIKEYKEQLKQGREPGIDLKSLVFDAMQKNAGELPPATQTKLDTNINQFASMLNLASGVQVNNLQAQGLLSPSESIALEKVGQTFAQGLGESAKLNGQASQASALDKAVNIFKPDGQQQLVEKVRWMLNGRNTAAEIRLDPPELGAMQIKINMNGDAAAVSFTVQSVQAKEALDQATPRLRDMLQEQGIELGQSSVQQDAKGQSGGQEQGAKGSQGSGTQTVSASSVDDSMAETQVLEQRVSGSALGGIDYYA</sequence>
<feature type="compositionally biased region" description="Low complexity" evidence="1">
    <location>
        <begin position="88"/>
        <end position="99"/>
    </location>
</feature>
<dbReference type="InterPro" id="IPR052563">
    <property type="entry name" value="FliK"/>
</dbReference>
<keyword evidence="3" id="KW-0969">Cilium</keyword>
<evidence type="ECO:0000256" key="1">
    <source>
        <dbReference type="SAM" id="MobiDB-lite"/>
    </source>
</evidence>
<feature type="compositionally biased region" description="Gly residues" evidence="1">
    <location>
        <begin position="631"/>
        <end position="644"/>
    </location>
</feature>
<dbReference type="Gene3D" id="3.30.750.140">
    <property type="match status" value="1"/>
</dbReference>
<gene>
    <name evidence="3" type="ORF">ACFOHL_02125</name>
</gene>
<evidence type="ECO:0000259" key="2">
    <source>
        <dbReference type="Pfam" id="PF02120"/>
    </source>
</evidence>
<dbReference type="PANTHER" id="PTHR37533:SF2">
    <property type="entry name" value="FLAGELLAR HOOK-LENGTH CONTROL PROTEIN"/>
    <property type="match status" value="1"/>
</dbReference>
<comment type="caution">
    <text evidence="3">The sequence shown here is derived from an EMBL/GenBank/DDBJ whole genome shotgun (WGS) entry which is preliminary data.</text>
</comment>
<feature type="compositionally biased region" description="Polar residues" evidence="1">
    <location>
        <begin position="645"/>
        <end position="665"/>
    </location>
</feature>
<proteinExistence type="predicted"/>
<dbReference type="RefSeq" id="WP_376918542.1">
    <property type="nucleotide sequence ID" value="NZ_JBHRSW010000004.1"/>
</dbReference>
<dbReference type="PANTHER" id="PTHR37533">
    <property type="entry name" value="FLAGELLAR HOOK-LENGTH CONTROL PROTEIN"/>
    <property type="match status" value="1"/>
</dbReference>
<evidence type="ECO:0000313" key="4">
    <source>
        <dbReference type="Proteomes" id="UP001595478"/>
    </source>
</evidence>
<dbReference type="InterPro" id="IPR038610">
    <property type="entry name" value="FliK-like_C_sf"/>
</dbReference>
<dbReference type="EMBL" id="JBHRSW010000004">
    <property type="protein sequence ID" value="MFC3120407.1"/>
    <property type="molecule type" value="Genomic_DNA"/>
</dbReference>